<dbReference type="PIRSF" id="PIRSF028757">
    <property type="entry name" value="LD-carboxypeptidase"/>
    <property type="match status" value="1"/>
</dbReference>
<evidence type="ECO:0000256" key="3">
    <source>
        <dbReference type="PIRSR" id="PIRSR028757-1"/>
    </source>
</evidence>
<dbReference type="SUPFAM" id="SSF52317">
    <property type="entry name" value="Class I glutamine amidotransferase-like"/>
    <property type="match status" value="1"/>
</dbReference>
<name>A0A942Z656_9BACI</name>
<organism evidence="6 7">
    <name type="scientific">Lederbergia citrea</name>
    <dbReference type="NCBI Taxonomy" id="2833581"/>
    <lineage>
        <taxon>Bacteria</taxon>
        <taxon>Bacillati</taxon>
        <taxon>Bacillota</taxon>
        <taxon>Bacilli</taxon>
        <taxon>Bacillales</taxon>
        <taxon>Bacillaceae</taxon>
        <taxon>Lederbergia</taxon>
    </lineage>
</organism>
<dbReference type="PANTHER" id="PTHR30237">
    <property type="entry name" value="MURAMOYLTETRAPEPTIDE CARBOXYPEPTIDASE"/>
    <property type="match status" value="1"/>
</dbReference>
<dbReference type="AlphaFoldDB" id="A0A942Z656"/>
<dbReference type="Pfam" id="PF02016">
    <property type="entry name" value="Peptidase_S66"/>
    <property type="match status" value="1"/>
</dbReference>
<evidence type="ECO:0000313" key="7">
    <source>
        <dbReference type="Proteomes" id="UP000676456"/>
    </source>
</evidence>
<dbReference type="EMBL" id="JAGYPN010000003">
    <property type="protein sequence ID" value="MBS4223992.1"/>
    <property type="molecule type" value="Genomic_DNA"/>
</dbReference>
<evidence type="ECO:0000259" key="5">
    <source>
        <dbReference type="Pfam" id="PF17676"/>
    </source>
</evidence>
<keyword evidence="2" id="KW-0378">Hydrolase</keyword>
<gene>
    <name evidence="6" type="ORF">KHA91_14715</name>
</gene>
<dbReference type="InterPro" id="IPR003507">
    <property type="entry name" value="S66_fam"/>
</dbReference>
<dbReference type="InterPro" id="IPR040921">
    <property type="entry name" value="Peptidase_S66C"/>
</dbReference>
<evidence type="ECO:0000256" key="2">
    <source>
        <dbReference type="ARBA" id="ARBA00022801"/>
    </source>
</evidence>
<dbReference type="InterPro" id="IPR040449">
    <property type="entry name" value="Peptidase_S66_N"/>
</dbReference>
<dbReference type="RefSeq" id="WP_213099050.1">
    <property type="nucleotide sequence ID" value="NZ_JAGYPN010000003.1"/>
</dbReference>
<dbReference type="InterPro" id="IPR029062">
    <property type="entry name" value="Class_I_gatase-like"/>
</dbReference>
<feature type="active site" description="Charge relay system" evidence="3">
    <location>
        <position position="242"/>
    </location>
</feature>
<dbReference type="GO" id="GO:0016787">
    <property type="term" value="F:hydrolase activity"/>
    <property type="evidence" value="ECO:0007669"/>
    <property type="project" value="UniProtKB-KW"/>
</dbReference>
<dbReference type="Proteomes" id="UP000676456">
    <property type="component" value="Unassembled WGS sequence"/>
</dbReference>
<dbReference type="CDD" id="cd07062">
    <property type="entry name" value="Peptidase_S66_mccF_like"/>
    <property type="match status" value="1"/>
</dbReference>
<dbReference type="InterPro" id="IPR027478">
    <property type="entry name" value="LdcA_N"/>
</dbReference>
<dbReference type="Pfam" id="PF17676">
    <property type="entry name" value="Peptidase_S66C"/>
    <property type="match status" value="1"/>
</dbReference>
<dbReference type="SUPFAM" id="SSF141986">
    <property type="entry name" value="LD-carboxypeptidase A C-terminal domain-like"/>
    <property type="match status" value="1"/>
</dbReference>
<keyword evidence="7" id="KW-1185">Reference proteome</keyword>
<accession>A0A942Z656</accession>
<feature type="active site" description="Charge relay system" evidence="3">
    <location>
        <position position="309"/>
    </location>
</feature>
<proteinExistence type="inferred from homology"/>
<feature type="domain" description="LD-carboxypeptidase N-terminal" evidence="4">
    <location>
        <begin position="14"/>
        <end position="131"/>
    </location>
</feature>
<feature type="active site" description="Nucleophile" evidence="3">
    <location>
        <position position="111"/>
    </location>
</feature>
<protein>
    <submittedName>
        <fullName evidence="6">LD-carboxypeptidase</fullName>
    </submittedName>
</protein>
<comment type="similarity">
    <text evidence="1">Belongs to the peptidase S66 family.</text>
</comment>
<comment type="caution">
    <text evidence="6">The sequence shown here is derived from an EMBL/GenBank/DDBJ whole genome shotgun (WGS) entry which is preliminary data.</text>
</comment>
<sequence>MIRYPKPLQTGEIIGVTAPSSGVPNELHHILNEAIQQFEKRGFGVQVGETSWMQEKAASSSASKRAAELNCMLQDPKIAAIIPPWGGEILMEILPKIDWENVQPKWVLGYSDTSTLLFAITVMTGIATAHGTNIVDLRSDEWDPVTRKFMDVLSASDEKIVQHSSEKFQSSWNHSKNPNPYVFQLDTPTEWKTIDGAPIKISGRLLGGCIDTIQSLVGTPYGDVRSFREKYIKGENILWYFENCEMTATDFYRALLHMHYAGWFEQSNGIVFGRTPAGEEVEGFTIFDAMERLSKLTGLPIVYDADIGHVPPQMTLVNGAKAEIKVESGKAKLAMKFIR</sequence>
<dbReference type="PANTHER" id="PTHR30237:SF5">
    <property type="entry name" value="CARBOXYPEPTIDASE VC_A0337-RELATED"/>
    <property type="match status" value="1"/>
</dbReference>
<dbReference type="Gene3D" id="3.50.30.60">
    <property type="entry name" value="LD-carboxypeptidase A C-terminal domain-like"/>
    <property type="match status" value="1"/>
</dbReference>
<reference evidence="6 7" key="1">
    <citation type="submission" date="2021-05" db="EMBL/GenBank/DDBJ databases">
        <title>Novel Bacillus species.</title>
        <authorList>
            <person name="Liu G."/>
        </authorList>
    </citation>
    <scope>NUCLEOTIDE SEQUENCE [LARGE SCALE GENOMIC DNA]</scope>
    <source>
        <strain evidence="6 7">FJAT-49682</strain>
    </source>
</reference>
<feature type="domain" description="LD-carboxypeptidase C-terminal" evidence="5">
    <location>
        <begin position="202"/>
        <end position="324"/>
    </location>
</feature>
<evidence type="ECO:0000313" key="6">
    <source>
        <dbReference type="EMBL" id="MBS4223992.1"/>
    </source>
</evidence>
<dbReference type="InterPro" id="IPR027461">
    <property type="entry name" value="Carboxypeptidase_A_C_sf"/>
</dbReference>
<dbReference type="Gene3D" id="3.40.50.10740">
    <property type="entry name" value="Class I glutamine amidotransferase-like"/>
    <property type="match status" value="1"/>
</dbReference>
<evidence type="ECO:0000256" key="1">
    <source>
        <dbReference type="ARBA" id="ARBA00010233"/>
    </source>
</evidence>
<evidence type="ECO:0000259" key="4">
    <source>
        <dbReference type="Pfam" id="PF02016"/>
    </source>
</evidence>